<name>I3SPN3_MEDTR</name>
<dbReference type="EMBL" id="BT142431">
    <property type="protein sequence ID" value="AFK42225.1"/>
    <property type="molecule type" value="mRNA"/>
</dbReference>
<dbReference type="AlphaFoldDB" id="I3SPN3"/>
<evidence type="ECO:0000256" key="1">
    <source>
        <dbReference type="SAM" id="Phobius"/>
    </source>
</evidence>
<feature type="transmembrane region" description="Helical" evidence="1">
    <location>
        <begin position="138"/>
        <end position="160"/>
    </location>
</feature>
<organism evidence="2">
    <name type="scientific">Medicago truncatula</name>
    <name type="common">Barrel medic</name>
    <name type="synonym">Medicago tribuloides</name>
    <dbReference type="NCBI Taxonomy" id="3880"/>
    <lineage>
        <taxon>Eukaryota</taxon>
        <taxon>Viridiplantae</taxon>
        <taxon>Streptophyta</taxon>
        <taxon>Embryophyta</taxon>
        <taxon>Tracheophyta</taxon>
        <taxon>Spermatophyta</taxon>
        <taxon>Magnoliopsida</taxon>
        <taxon>eudicotyledons</taxon>
        <taxon>Gunneridae</taxon>
        <taxon>Pentapetalae</taxon>
        <taxon>rosids</taxon>
        <taxon>fabids</taxon>
        <taxon>Fabales</taxon>
        <taxon>Fabaceae</taxon>
        <taxon>Papilionoideae</taxon>
        <taxon>50 kb inversion clade</taxon>
        <taxon>NPAAA clade</taxon>
        <taxon>Hologalegina</taxon>
        <taxon>IRL clade</taxon>
        <taxon>Trifolieae</taxon>
        <taxon>Medicago</taxon>
    </lineage>
</organism>
<feature type="transmembrane region" description="Helical" evidence="1">
    <location>
        <begin position="106"/>
        <end position="126"/>
    </location>
</feature>
<proteinExistence type="evidence at transcript level"/>
<keyword evidence="1" id="KW-0812">Transmembrane</keyword>
<sequence>MARQKLSEREITELRMHGTWQNRNGIKLVKLLMDRKNQIALSSMVFSMIMCLMWILEMVCLSGSCHTTDQIMHMMLLINGYLRRVFLFLFVSKSYSSYFKILDKKILLLMLHFVIRTPAPMLTYQVNLLAHLISLRSLLSSIFLRKGCLFLILLNLMGFLKRLPSSIMPYYPTREIRSCL</sequence>
<evidence type="ECO:0008006" key="3">
    <source>
        <dbReference type="Google" id="ProtNLM"/>
    </source>
</evidence>
<evidence type="ECO:0000313" key="2">
    <source>
        <dbReference type="EMBL" id="AFK42225.1"/>
    </source>
</evidence>
<protein>
    <recommendedName>
        <fullName evidence="3">Transmembrane protein</fullName>
    </recommendedName>
</protein>
<reference evidence="2" key="1">
    <citation type="submission" date="2012-05" db="EMBL/GenBank/DDBJ databases">
        <authorList>
            <person name="Krishnakumar V."/>
            <person name="Cheung F."/>
            <person name="Xiao Y."/>
            <person name="Chan A."/>
            <person name="Moskal W.A."/>
            <person name="Town C.D."/>
        </authorList>
    </citation>
    <scope>NUCLEOTIDE SEQUENCE</scope>
</reference>
<feature type="transmembrane region" description="Helical" evidence="1">
    <location>
        <begin position="71"/>
        <end position="91"/>
    </location>
</feature>
<feature type="transmembrane region" description="Helical" evidence="1">
    <location>
        <begin position="39"/>
        <end position="59"/>
    </location>
</feature>
<keyword evidence="1" id="KW-0472">Membrane</keyword>
<accession>I3SPN3</accession>
<keyword evidence="1" id="KW-1133">Transmembrane helix</keyword>